<dbReference type="Pfam" id="PF13184">
    <property type="entry name" value="KH_NusA_1st"/>
    <property type="match status" value="1"/>
</dbReference>
<dbReference type="SUPFAM" id="SSF69705">
    <property type="entry name" value="Transcription factor NusA, N-terminal domain"/>
    <property type="match status" value="1"/>
</dbReference>
<evidence type="ECO:0000256" key="5">
    <source>
        <dbReference type="ARBA" id="ARBA00023015"/>
    </source>
</evidence>
<feature type="non-terminal residue" evidence="9">
    <location>
        <position position="404"/>
    </location>
</feature>
<dbReference type="EMBL" id="DVKI01000017">
    <property type="protein sequence ID" value="HIT16873.1"/>
    <property type="molecule type" value="Genomic_DNA"/>
</dbReference>
<dbReference type="InterPro" id="IPR009019">
    <property type="entry name" value="KH_sf_prok-type"/>
</dbReference>
<dbReference type="GO" id="GO:0005829">
    <property type="term" value="C:cytosol"/>
    <property type="evidence" value="ECO:0007669"/>
    <property type="project" value="TreeGrafter"/>
</dbReference>
<sequence>MTPGINAKELLNAMQEISSSKGISQDVIVEAIQEALKKAYFKYSGDDTDSIIRVDFDTQTGDIKMFKLKNVVEEIQDDVFETDPEEAKEQTGQDYKVGDVMEIPIDMSAFQRAAAIQAKNVFKQKLREAEKQIIFDQYNDKIHDIIIGVIEKVEPTHCLIKLNNTYAYLSKSNCLPNESLIPGRQIKVYIEDVDRKAQGAQIVVSRTAPGFVKRLMEQEINEIYEGIVEIKAISRIAGLRTKVAVYSKDINVDPSGACIGPKGSRIQRVISQIGGERIDVVNYSDNPVLFIADALKPANVIGVKLNEGEKTCVAIVPEDQYSLAIGKEAQNVNLAVKLTGWKIDIKTEADAEELNIDYQLVEDVKIMEDAKRRAPKIMVKVPVEEEQKEIPLAVQEESVMTKQK</sequence>
<evidence type="ECO:0000313" key="10">
    <source>
        <dbReference type="Proteomes" id="UP000886893"/>
    </source>
</evidence>
<gene>
    <name evidence="9" type="primary">nusA</name>
    <name evidence="9" type="ORF">IAD04_00620</name>
</gene>
<dbReference type="InterPro" id="IPR030842">
    <property type="entry name" value="TF_NusA_bacterial"/>
</dbReference>
<reference evidence="9" key="1">
    <citation type="submission" date="2020-10" db="EMBL/GenBank/DDBJ databases">
        <authorList>
            <person name="Gilroy R."/>
        </authorList>
    </citation>
    <scope>NUCLEOTIDE SEQUENCE</scope>
    <source>
        <strain evidence="9">14508</strain>
    </source>
</reference>
<feature type="domain" description="K Homology" evidence="8">
    <location>
        <begin position="310"/>
        <end position="366"/>
    </location>
</feature>
<dbReference type="InterPro" id="IPR036555">
    <property type="entry name" value="NusA_N_sf"/>
</dbReference>
<dbReference type="InterPro" id="IPR015946">
    <property type="entry name" value="KH_dom-like_a/b"/>
</dbReference>
<dbReference type="GO" id="GO:0003723">
    <property type="term" value="F:RNA binding"/>
    <property type="evidence" value="ECO:0007669"/>
    <property type="project" value="UniProtKB-KW"/>
</dbReference>
<evidence type="ECO:0000259" key="8">
    <source>
        <dbReference type="SMART" id="SM00322"/>
    </source>
</evidence>
<dbReference type="InterPro" id="IPR003029">
    <property type="entry name" value="S1_domain"/>
</dbReference>
<dbReference type="CDD" id="cd02134">
    <property type="entry name" value="KH-II_NusA_rpt1"/>
    <property type="match status" value="1"/>
</dbReference>
<dbReference type="CDD" id="cd22529">
    <property type="entry name" value="KH-II_NusA_rpt2"/>
    <property type="match status" value="1"/>
</dbReference>
<dbReference type="SUPFAM" id="SSF50249">
    <property type="entry name" value="Nucleic acid-binding proteins"/>
    <property type="match status" value="1"/>
</dbReference>
<dbReference type="GO" id="GO:0031564">
    <property type="term" value="P:transcription antitermination"/>
    <property type="evidence" value="ECO:0007669"/>
    <property type="project" value="UniProtKB-KW"/>
</dbReference>
<dbReference type="GO" id="GO:0006353">
    <property type="term" value="P:DNA-templated transcription termination"/>
    <property type="evidence" value="ECO:0007669"/>
    <property type="project" value="UniProtKB-KW"/>
</dbReference>
<proteinExistence type="inferred from homology"/>
<organism evidence="9 10">
    <name type="scientific">Candidatus Caccosoma faecigallinarum</name>
    <dbReference type="NCBI Taxonomy" id="2840720"/>
    <lineage>
        <taxon>Bacteria</taxon>
        <taxon>Bacillati</taxon>
        <taxon>Bacillota</taxon>
        <taxon>Bacillota incertae sedis</taxon>
        <taxon>Candidatus Caccosoma</taxon>
    </lineage>
</organism>
<evidence type="ECO:0000256" key="2">
    <source>
        <dbReference type="ARBA" id="ARBA00022490"/>
    </source>
</evidence>
<name>A0A9D1G8N4_9FIRM</name>
<evidence type="ECO:0000256" key="3">
    <source>
        <dbReference type="ARBA" id="ARBA00022814"/>
    </source>
</evidence>
<dbReference type="NCBIfam" id="TIGR01953">
    <property type="entry name" value="NusA"/>
    <property type="match status" value="1"/>
</dbReference>
<dbReference type="SUPFAM" id="SSF54814">
    <property type="entry name" value="Prokaryotic type KH domain (KH-domain type II)"/>
    <property type="match status" value="2"/>
</dbReference>
<dbReference type="InterPro" id="IPR004087">
    <property type="entry name" value="KH_dom"/>
</dbReference>
<dbReference type="InterPro" id="IPR058582">
    <property type="entry name" value="KH_NusA_2nd"/>
</dbReference>
<accession>A0A9D1G8N4</accession>
<keyword evidence="6" id="KW-0804">Transcription</keyword>
<evidence type="ECO:0000259" key="7">
    <source>
        <dbReference type="SMART" id="SM00316"/>
    </source>
</evidence>
<dbReference type="InterPro" id="IPR013735">
    <property type="entry name" value="TF_NusA_N"/>
</dbReference>
<dbReference type="FunFam" id="3.30.300.20:FF:000005">
    <property type="entry name" value="Transcription termination/antitermination protein NusA"/>
    <property type="match status" value="1"/>
</dbReference>
<evidence type="ECO:0000256" key="4">
    <source>
        <dbReference type="ARBA" id="ARBA00022884"/>
    </source>
</evidence>
<feature type="domain" description="S1 motif" evidence="7">
    <location>
        <begin position="141"/>
        <end position="207"/>
    </location>
</feature>
<dbReference type="InterPro" id="IPR025249">
    <property type="entry name" value="TF_NusA_KH_1st"/>
</dbReference>
<evidence type="ECO:0000313" key="9">
    <source>
        <dbReference type="EMBL" id="HIT16873.1"/>
    </source>
</evidence>
<evidence type="ECO:0000256" key="1">
    <source>
        <dbReference type="ARBA" id="ARBA00022472"/>
    </source>
</evidence>
<keyword evidence="4" id="KW-0694">RNA-binding</keyword>
<dbReference type="Proteomes" id="UP000886893">
    <property type="component" value="Unassembled WGS sequence"/>
</dbReference>
<dbReference type="AlphaFoldDB" id="A0A9D1G8N4"/>
<dbReference type="Gene3D" id="3.30.300.20">
    <property type="match status" value="2"/>
</dbReference>
<dbReference type="HAMAP" id="MF_00945_B">
    <property type="entry name" value="NusA_B"/>
    <property type="match status" value="1"/>
</dbReference>
<protein>
    <submittedName>
        <fullName evidence="9">Transcription termination/antitermination protein NusA</fullName>
    </submittedName>
</protein>
<dbReference type="Pfam" id="PF26594">
    <property type="entry name" value="KH_NusA_2nd"/>
    <property type="match status" value="1"/>
</dbReference>
<dbReference type="PANTHER" id="PTHR22648">
    <property type="entry name" value="TRANSCRIPTION TERMINATION FACTOR NUSA"/>
    <property type="match status" value="1"/>
</dbReference>
<dbReference type="GO" id="GO:0003700">
    <property type="term" value="F:DNA-binding transcription factor activity"/>
    <property type="evidence" value="ECO:0007669"/>
    <property type="project" value="InterPro"/>
</dbReference>
<dbReference type="PANTHER" id="PTHR22648:SF0">
    <property type="entry name" value="TRANSCRIPTION TERMINATION_ANTITERMINATION PROTEIN NUSA"/>
    <property type="match status" value="1"/>
</dbReference>
<dbReference type="FunFam" id="3.30.300.20:FF:000002">
    <property type="entry name" value="Transcription termination/antitermination protein NusA"/>
    <property type="match status" value="1"/>
</dbReference>
<reference evidence="9" key="2">
    <citation type="journal article" date="2021" name="PeerJ">
        <title>Extensive microbial diversity within the chicken gut microbiome revealed by metagenomics and culture.</title>
        <authorList>
            <person name="Gilroy R."/>
            <person name="Ravi A."/>
            <person name="Getino M."/>
            <person name="Pursley I."/>
            <person name="Horton D.L."/>
            <person name="Alikhan N.F."/>
            <person name="Baker D."/>
            <person name="Gharbi K."/>
            <person name="Hall N."/>
            <person name="Watson M."/>
            <person name="Adriaenssens E.M."/>
            <person name="Foster-Nyarko E."/>
            <person name="Jarju S."/>
            <person name="Secka A."/>
            <person name="Antonio M."/>
            <person name="Oren A."/>
            <person name="Chaudhuri R.R."/>
            <person name="La Ragione R."/>
            <person name="Hildebrand F."/>
            <person name="Pallen M.J."/>
        </authorList>
    </citation>
    <scope>NUCLEOTIDE SEQUENCE</scope>
    <source>
        <strain evidence="9">14508</strain>
    </source>
</reference>
<keyword evidence="5" id="KW-0805">Transcription regulation</keyword>
<comment type="caution">
    <text evidence="9">The sequence shown here is derived from an EMBL/GenBank/DDBJ whole genome shotgun (WGS) entry which is preliminary data.</text>
</comment>
<keyword evidence="2" id="KW-0963">Cytoplasm</keyword>
<dbReference type="SMART" id="SM00322">
    <property type="entry name" value="KH"/>
    <property type="match status" value="2"/>
</dbReference>
<dbReference type="Pfam" id="PF08529">
    <property type="entry name" value="NusA_N"/>
    <property type="match status" value="1"/>
</dbReference>
<feature type="domain" description="K Homology" evidence="8">
    <location>
        <begin position="237"/>
        <end position="309"/>
    </location>
</feature>
<dbReference type="Gene3D" id="2.40.50.140">
    <property type="entry name" value="Nucleic acid-binding proteins"/>
    <property type="match status" value="1"/>
</dbReference>
<dbReference type="SMART" id="SM00316">
    <property type="entry name" value="S1"/>
    <property type="match status" value="1"/>
</dbReference>
<evidence type="ECO:0000256" key="6">
    <source>
        <dbReference type="ARBA" id="ARBA00023163"/>
    </source>
</evidence>
<keyword evidence="1" id="KW-0806">Transcription termination</keyword>
<dbReference type="InterPro" id="IPR012340">
    <property type="entry name" value="NA-bd_OB-fold"/>
</dbReference>
<dbReference type="Gene3D" id="3.30.1480.10">
    <property type="entry name" value="NusA, N-terminal domain"/>
    <property type="match status" value="1"/>
</dbReference>
<dbReference type="InterPro" id="IPR010213">
    <property type="entry name" value="TF_NusA"/>
</dbReference>
<keyword evidence="3" id="KW-0889">Transcription antitermination</keyword>